<keyword evidence="1" id="KW-0732">Signal</keyword>
<dbReference type="Gene3D" id="2.60.120.1130">
    <property type="match status" value="1"/>
</dbReference>
<dbReference type="Proteomes" id="UP000240621">
    <property type="component" value="Unassembled WGS sequence"/>
</dbReference>
<name>A0A2P8C7J9_9BACT</name>
<dbReference type="InterPro" id="IPR038765">
    <property type="entry name" value="Papain-like_cys_pep_sf"/>
</dbReference>
<dbReference type="Gene3D" id="3.10.620.30">
    <property type="match status" value="1"/>
</dbReference>
<dbReference type="OrthoDB" id="8595007at2"/>
<reference evidence="4 5" key="1">
    <citation type="submission" date="2018-03" db="EMBL/GenBank/DDBJ databases">
        <title>Genomic Encyclopedia of Archaeal and Bacterial Type Strains, Phase II (KMG-II): from individual species to whole genera.</title>
        <authorList>
            <person name="Goeker M."/>
        </authorList>
    </citation>
    <scope>NUCLEOTIDE SEQUENCE [LARGE SCALE GENOMIC DNA]</scope>
    <source>
        <strain evidence="4 5">DSM 27267</strain>
    </source>
</reference>
<feature type="domain" description="DUF3857" evidence="2">
    <location>
        <begin position="54"/>
        <end position="211"/>
    </location>
</feature>
<accession>A0A2P8C7J9</accession>
<comment type="caution">
    <text evidence="4">The sequence shown here is derived from an EMBL/GenBank/DDBJ whole genome shotgun (WGS) entry which is preliminary data.</text>
</comment>
<gene>
    <name evidence="4" type="ORF">CLV93_11288</name>
    <name evidence="3" type="ORF">JCM18694_25990</name>
</gene>
<dbReference type="Pfam" id="PF12969">
    <property type="entry name" value="DUF3857"/>
    <property type="match status" value="1"/>
</dbReference>
<feature type="chain" id="PRO_5015173865" evidence="1">
    <location>
        <begin position="21"/>
        <end position="636"/>
    </location>
</feature>
<dbReference type="AlphaFoldDB" id="A0A2P8C7J9"/>
<dbReference type="GO" id="GO:0008233">
    <property type="term" value="F:peptidase activity"/>
    <property type="evidence" value="ECO:0007669"/>
    <property type="project" value="UniProtKB-KW"/>
</dbReference>
<organism evidence="4 5">
    <name type="scientific">Prolixibacter denitrificans</name>
    <dbReference type="NCBI Taxonomy" id="1541063"/>
    <lineage>
        <taxon>Bacteria</taxon>
        <taxon>Pseudomonadati</taxon>
        <taxon>Bacteroidota</taxon>
        <taxon>Bacteroidia</taxon>
        <taxon>Marinilabiliales</taxon>
        <taxon>Prolixibacteraceae</taxon>
        <taxon>Prolixibacter</taxon>
    </lineage>
</organism>
<dbReference type="InterPro" id="IPR024618">
    <property type="entry name" value="DUF3857"/>
</dbReference>
<dbReference type="EMBL" id="BLAU01000001">
    <property type="protein sequence ID" value="GET22353.1"/>
    <property type="molecule type" value="Genomic_DNA"/>
</dbReference>
<evidence type="ECO:0000313" key="4">
    <source>
        <dbReference type="EMBL" id="PSK80953.1"/>
    </source>
</evidence>
<evidence type="ECO:0000313" key="5">
    <source>
        <dbReference type="Proteomes" id="UP000240621"/>
    </source>
</evidence>
<keyword evidence="4" id="KW-0378">Hydrolase</keyword>
<evidence type="ECO:0000313" key="3">
    <source>
        <dbReference type="EMBL" id="GET22353.1"/>
    </source>
</evidence>
<dbReference type="EMBL" id="PYGC01000012">
    <property type="protein sequence ID" value="PSK80953.1"/>
    <property type="molecule type" value="Genomic_DNA"/>
</dbReference>
<reference evidence="3 6" key="2">
    <citation type="submission" date="2019-10" db="EMBL/GenBank/DDBJ databases">
        <title>Prolixibacter strains distinguished by the presence of nitrate reductase genes were adept at nitrate-dependent anaerobic corrosion of metallic iron and carbon steel.</title>
        <authorList>
            <person name="Iino T."/>
            <person name="Shono N."/>
            <person name="Ito K."/>
            <person name="Nakamura R."/>
            <person name="Sueoka K."/>
            <person name="Harayama S."/>
            <person name="Ohkuma M."/>
        </authorList>
    </citation>
    <scope>NUCLEOTIDE SEQUENCE [LARGE SCALE GENOMIC DNA]</scope>
    <source>
        <strain evidence="3 6">MIC1-1</strain>
    </source>
</reference>
<dbReference type="RefSeq" id="WP_106543547.1">
    <property type="nucleotide sequence ID" value="NZ_BLAU01000001.1"/>
</dbReference>
<sequence length="636" mass="72529">MKTLFLTFLCTFFFSIPVFSQSSRDAASIPDSLKKHADAVIREYQVTYNRTGAGSYSRKVHLVATILNSNGRGEANLVVMYDHNSNVSQIGGTVYDAHGKTVKRLRNKDIRDFAYNESYTLFGDNRVKFFRPAYKLYPYTVEYYYKVNYNDLVGFGNWVPASGYNTSVEKAELTFITPNKFQLRHKDLNSDFAFSQTTEKNTVTYHWQLSGFKALEWERLAPDFMDVFPVVLLSPDDMSYEGTTGNFATWKGYGAWTYQLIRDRTLLPEETILKLFRLTDSIPDKRDKVKAVYRYMQKKTRYVNIALGIGGFQPLMAEDVDAKGYGDCKALSNYTRSLLKAIGIDSYYTVIGSGDYRQIKYPDFPGASQMNHAILFVPLDQDTIWLECTNQQIPFGYISLDNANRFALQISAEGGKLVRTPKYTEKENRRDSHIQVNLQNNGAASFQLNSEFEEGEFEDVFGVLHLSSKEQKDALTRWLNVPGLTIQNFSMQDISADTAKAKLNVKGETSRYAIPTGNRMFVSTNFLIENSFPSHLSTDRQLEIYQRTGYTYKDTLTITIPDGFKVEYLPKKTELSSSFGDYEINYGQNGNNTIEVTRKVVIHQGKYKADDVKSINDFLTGIASQERQKVVLVKKV</sequence>
<protein>
    <submittedName>
        <fullName evidence="4">Transglutaminase-like putative cysteine protease</fullName>
    </submittedName>
</protein>
<dbReference type="GO" id="GO:0006508">
    <property type="term" value="P:proteolysis"/>
    <property type="evidence" value="ECO:0007669"/>
    <property type="project" value="UniProtKB-KW"/>
</dbReference>
<keyword evidence="4" id="KW-0645">Protease</keyword>
<dbReference type="Proteomes" id="UP000396862">
    <property type="component" value="Unassembled WGS sequence"/>
</dbReference>
<evidence type="ECO:0000313" key="6">
    <source>
        <dbReference type="Proteomes" id="UP000396862"/>
    </source>
</evidence>
<keyword evidence="6" id="KW-1185">Reference proteome</keyword>
<feature type="signal peptide" evidence="1">
    <location>
        <begin position="1"/>
        <end position="20"/>
    </location>
</feature>
<proteinExistence type="predicted"/>
<dbReference type="Gene3D" id="2.60.40.3140">
    <property type="match status" value="1"/>
</dbReference>
<evidence type="ECO:0000256" key="1">
    <source>
        <dbReference type="SAM" id="SignalP"/>
    </source>
</evidence>
<evidence type="ECO:0000259" key="2">
    <source>
        <dbReference type="Pfam" id="PF12969"/>
    </source>
</evidence>
<dbReference type="SUPFAM" id="SSF54001">
    <property type="entry name" value="Cysteine proteinases"/>
    <property type="match status" value="1"/>
</dbReference>